<feature type="transmembrane region" description="Helical" evidence="13">
    <location>
        <begin position="1913"/>
        <end position="1938"/>
    </location>
</feature>
<keyword evidence="7" id="KW-0297">G-protein coupled receptor</keyword>
<feature type="domain" description="G-protein coupled receptors family 3 profile" evidence="14">
    <location>
        <begin position="246"/>
        <end position="510"/>
    </location>
</feature>
<feature type="domain" description="G-protein coupled receptors family 3 profile" evidence="14">
    <location>
        <begin position="1914"/>
        <end position="2147"/>
    </location>
</feature>
<dbReference type="PRINTS" id="PR00248">
    <property type="entry name" value="GPCRMGR"/>
</dbReference>
<sequence>MAVLNGISEDDFPMCSGASSLLALIGESGSAQSIVVSRILQPFRIPMVKAIAQLLVRFNWTWVGLVRGDHEYGRFAVHGLLRELKGTKVCVAYQEMIPLLYNRQKALKIMELQYYLQEVTFNIGGEEVNFDLKGDSVPYYDIINWQRGTSASTEFVNVGLFDGTKPAGEELVPVSVCSASCHPGSRKAVRRGESVCCFDCVPCDSGKISNQTNSIECTFCPEDFWSNEDRTACIPKKVEFLTYDALGIALTVTSVVGACLTIAVFTVFFCHRNTAIVRVNNSELSYFILFALTLCFLCCLVFIGKPTSWSCMLRHTAFSISFSLCISCILGKTLVVLAAFTATRPGDNIMKWLGPKQQRVIIFSSTLVQVVICTAWLIDAPPFPSRNTQYERSKIILECSVGSSLAFWCVLGYIGLQACLCFILAFLARKLPGNFNEAKFITFSMLIFCAVWLAFIPAYISSPGKYADAVESFAILASSFGLLFCLFAPKCYIILLKPEKNTKQHLMGKENRTDSEKQTCKVIGQTGYKEFSKKGDLIIGGIFSITSTRILESNGYQSVPNYYCKRFNHRELKFARIVMFTVEEINRDTNLLPGVSLGYRLYDGCGSENLIRAAVEAVNGDDSQGCGDRIQALLGHSSSGVSEDINLILSPLSIPQISHLSTCACLSDKKIYPTFFRTVPSDRFQIIGLVQLMKYFDWRWVGIIYSVGLYSEEGTAEFIKEAKKEGICVEYTLPYSQTKSKTVKEIVTALRKSSSKVVLLFMSLSFTKPFLSNMEKYNITGKQWVGTESWITQTDLASVERMNILQGAIGFALPLASIPGLDEFLLSLKPSDEPQSGIVKRVWENLFDCSFTPSNTSAMCSGTEDLKTVSSDYTDVTQFRAENNVYKAVYLVAYALHALLQCENGSNPTTGKPCVNKSEVQPSLVLEHIKNVNFTTQNGAKVFFDENGDSVAQYDLVNWQMKEDGSVKIVNIGQYDTSFPEGKKLQLKDDTNIVWGGTSNKMIRSVCREPCPPGTRKAINKFKPVCCFDCFQCPEGTISNQTDSIDCLICPPELWPNEKRDQCLPKPTEYLSYEEIMGALLTGFSCFGVFLSLLMSIIFLTHKETPIVKANNSELSFLLLFSLKLCFLCSLTFIGRPTEWSCMLRHTAFGITFVLSISCVLGKTVVVLMAFKASIPGSSVMKWFGPTQQRLSVLTFTLIQVVICILWLTINPPFPKMNMKYYKEKIILECALGSVVGFWAVLGYIGLLAVLCFILAFLARKLPDSFNEAKFITFSMLIFCAVWITFIPAYVSSPGKFTVAVEIFAILASSFVCSRGYKRPPVNPSATTKRQMMNEEKVSQGRKKAKMAESKYQTCKLIGQTGFMEFSKEGDLIIGGLFSVSNIHLIIESGDQGLPYTYCEKFNDRELKFARTVIFTVEEINRDTKLLPGVSLGYKLYNGCGDENMIRAALEAVNGEDSTGCSRKIQALIAHSSSGLSKAINMILSPLSIPQISHFSTCACLSDKKIYPTFFRTVPSDRFQIIGLVQLMKYFDWRWVGIIYSELLYSEEGTAEFIKEAMKAGICIEYSLPYSKTSQLVSKLNAIVTTLRKSSSKVVLLFMSLSFTKSFLSNMEKYNITGKQWVGTESWITQTDLASVERMNILQGAMGFSLPLASIPGLGEFLLSLKPSDEPQSGIVKGVWENFFDCSFTPSNTSAMCSGTEDLKTVSSDYTDVTQFRAENNVYKAVYLVAYALHALLQCENGSNPTTGKPCVNKREVQPNLVLEHIKNVNFTTQNGAKVFFDENGDSVAQYDLVNWQMKEDGSVKIVNIGQYDTSFPEGKKFQLKDDTNIVWGGNSNKMIRSVCREPCPPGTRKAINNFKPVCCFDCFQCPEGTISNQTDSIDCWICPPEFWPNEKRDQCLPKPIEYLSYQEIMGALLTGCGCVGVFLSFLTSVIFLTHKETPIVKANNSELSFLLLFSLKLCFLCSLTFIGRPTEWSCMLRHTAFGITFVLCISCVLGKTVVVLMAFKASIPGSSVMKWFGPTQQRLSVLTFTLIQVVICILWLTINPPFPKMNMKYYKEKIILECALGSVVGFWAVLGYIGLLAVLCFILAFLARKLPDSFNEAKFITFSMLIFCAVWITFIPAYVSSPGKFTVAVEIFAILASSFGQHYRKQPQGGRKKGYTFGDLQNQRYFLELIFVGATESLSRLGSGGVQKKVTKVNLEPEHREKDQEPGTSGGPPAGMAEAKNQSLKSEDIDRTAQEDQDSLNEIPTRRMLPH</sequence>
<evidence type="ECO:0000256" key="1">
    <source>
        <dbReference type="ARBA" id="ARBA00004651"/>
    </source>
</evidence>
<evidence type="ECO:0000256" key="12">
    <source>
        <dbReference type="SAM" id="MobiDB-lite"/>
    </source>
</evidence>
<evidence type="ECO:0000256" key="2">
    <source>
        <dbReference type="ARBA" id="ARBA00007242"/>
    </source>
</evidence>
<feature type="transmembrane region" description="Helical" evidence="13">
    <location>
        <begin position="440"/>
        <end position="460"/>
    </location>
</feature>
<evidence type="ECO:0000256" key="9">
    <source>
        <dbReference type="ARBA" id="ARBA00023170"/>
    </source>
</evidence>
<evidence type="ECO:0000256" key="3">
    <source>
        <dbReference type="ARBA" id="ARBA00022475"/>
    </source>
</evidence>
<dbReference type="FunFam" id="3.40.50.2300:FF:000016">
    <property type="entry name" value="Taste 1 receptor member 2"/>
    <property type="match status" value="2"/>
</dbReference>
<dbReference type="InterPro" id="IPR000068">
    <property type="entry name" value="GPCR_3_Ca_sens_rcpt-rel"/>
</dbReference>
<dbReference type="InterPro" id="IPR017978">
    <property type="entry name" value="GPCR_3_C"/>
</dbReference>
<dbReference type="FunFam" id="2.10.50.30:FF:000002">
    <property type="entry name" value="Vomeronasal 2 receptor, h1"/>
    <property type="match status" value="3"/>
</dbReference>
<feature type="transmembrane region" description="Helical" evidence="13">
    <location>
        <begin position="1271"/>
        <end position="1290"/>
    </location>
</feature>
<dbReference type="PRINTS" id="PR01535">
    <property type="entry name" value="VOMERONASL2R"/>
</dbReference>
<feature type="transmembrane region" description="Helical" evidence="13">
    <location>
        <begin position="283"/>
        <end position="304"/>
    </location>
</feature>
<feature type="compositionally biased region" description="Basic and acidic residues" evidence="12">
    <location>
        <begin position="2204"/>
        <end position="2214"/>
    </location>
</feature>
<keyword evidence="16" id="KW-1185">Reference proteome</keyword>
<dbReference type="SMART" id="SM01411">
    <property type="entry name" value="Ephrin_rec_like"/>
    <property type="match status" value="3"/>
</dbReference>
<feature type="region of interest" description="Disordered" evidence="12">
    <location>
        <begin position="2198"/>
        <end position="2260"/>
    </location>
</feature>
<evidence type="ECO:0000313" key="16">
    <source>
        <dbReference type="Proteomes" id="UP000298787"/>
    </source>
</evidence>
<dbReference type="STRING" id="240159.A0A4U5V1A0"/>
<feature type="transmembrane region" description="Helical" evidence="13">
    <location>
        <begin position="1950"/>
        <end position="1972"/>
    </location>
</feature>
<dbReference type="InterPro" id="IPR000337">
    <property type="entry name" value="GPCR_3"/>
</dbReference>
<dbReference type="SUPFAM" id="SSF53822">
    <property type="entry name" value="Periplasmic binding protein-like I"/>
    <property type="match status" value="3"/>
</dbReference>
<reference evidence="15 16" key="1">
    <citation type="submission" date="2019-01" db="EMBL/GenBank/DDBJ databases">
        <title>Genome Assembly of Collichthys lucidus.</title>
        <authorList>
            <person name="Cai M."/>
            <person name="Xiao S."/>
        </authorList>
    </citation>
    <scope>NUCLEOTIDE SEQUENCE [LARGE SCALE GENOMIC DNA]</scope>
    <source>
        <strain evidence="15">JT15FE1705JMU</strain>
        <tissue evidence="15">Muscle</tissue>
    </source>
</reference>
<name>A0A4U5V1A0_COLLU</name>
<dbReference type="InterPro" id="IPR001828">
    <property type="entry name" value="ANF_lig-bd_rcpt"/>
</dbReference>
<feature type="transmembrane region" description="Helical" evidence="13">
    <location>
        <begin position="1191"/>
        <end position="1210"/>
    </location>
</feature>
<dbReference type="Pfam" id="PF01094">
    <property type="entry name" value="ANF_receptor"/>
    <property type="match status" value="3"/>
</dbReference>
<feature type="transmembrane region" description="Helical" evidence="13">
    <location>
        <begin position="360"/>
        <end position="378"/>
    </location>
</feature>
<dbReference type="EMBL" id="CM014090">
    <property type="protein sequence ID" value="TKS80911.1"/>
    <property type="molecule type" value="Genomic_DNA"/>
</dbReference>
<keyword evidence="4 13" id="KW-0812">Transmembrane</keyword>
<dbReference type="Pfam" id="PF00003">
    <property type="entry name" value="7tm_3"/>
    <property type="match status" value="3"/>
</dbReference>
<feature type="transmembrane region" description="Helical" evidence="13">
    <location>
        <begin position="1231"/>
        <end position="1259"/>
    </location>
</feature>
<evidence type="ECO:0000256" key="11">
    <source>
        <dbReference type="ARBA" id="ARBA00023224"/>
    </source>
</evidence>
<feature type="compositionally biased region" description="Basic and acidic residues" evidence="12">
    <location>
        <begin position="2234"/>
        <end position="2243"/>
    </location>
</feature>
<dbReference type="Proteomes" id="UP000298787">
    <property type="component" value="Chromosome 13"/>
</dbReference>
<keyword evidence="5" id="KW-0732">Signal</keyword>
<evidence type="ECO:0000256" key="5">
    <source>
        <dbReference type="ARBA" id="ARBA00022729"/>
    </source>
</evidence>
<feature type="transmembrane region" description="Helical" evidence="13">
    <location>
        <begin position="245"/>
        <end position="271"/>
    </location>
</feature>
<evidence type="ECO:0000256" key="4">
    <source>
        <dbReference type="ARBA" id="ARBA00022692"/>
    </source>
</evidence>
<feature type="domain" description="G-protein coupled receptors family 3 profile" evidence="14">
    <location>
        <begin position="1077"/>
        <end position="1312"/>
    </location>
</feature>
<dbReference type="PANTHER" id="PTHR24061:SF528">
    <property type="entry name" value="C-FAMILY ODORANT RECEPTOR OLFCD2-RELATED"/>
    <property type="match status" value="1"/>
</dbReference>
<proteinExistence type="inferred from homology"/>
<dbReference type="PROSITE" id="PS50259">
    <property type="entry name" value="G_PROTEIN_RECEP_F3_4"/>
    <property type="match status" value="3"/>
</dbReference>
<dbReference type="InterPro" id="IPR028082">
    <property type="entry name" value="Peripla_BP_I"/>
</dbReference>
<keyword evidence="3" id="KW-1003">Cell membrane</keyword>
<feature type="transmembrane region" description="Helical" evidence="13">
    <location>
        <begin position="316"/>
        <end position="340"/>
    </location>
</feature>
<keyword evidence="9 15" id="KW-0675">Receptor</keyword>
<feature type="transmembrane region" description="Helical" evidence="13">
    <location>
        <begin position="2075"/>
        <end position="2096"/>
    </location>
</feature>
<feature type="transmembrane region" description="Helical" evidence="13">
    <location>
        <begin position="405"/>
        <end position="428"/>
    </location>
</feature>
<evidence type="ECO:0000256" key="7">
    <source>
        <dbReference type="ARBA" id="ARBA00023040"/>
    </source>
</evidence>
<dbReference type="CDD" id="cd15283">
    <property type="entry name" value="7tmC_V2R_pheromone"/>
    <property type="match status" value="3"/>
</dbReference>
<dbReference type="GO" id="GO:0004930">
    <property type="term" value="F:G protein-coupled receptor activity"/>
    <property type="evidence" value="ECO:0007669"/>
    <property type="project" value="UniProtKB-KW"/>
</dbReference>
<dbReference type="Pfam" id="PF07562">
    <property type="entry name" value="NCD3G"/>
    <property type="match status" value="3"/>
</dbReference>
<dbReference type="PANTHER" id="PTHR24061">
    <property type="entry name" value="CALCIUM-SENSING RECEPTOR-RELATED"/>
    <property type="match status" value="1"/>
</dbReference>
<comment type="subcellular location">
    <subcellularLocation>
        <location evidence="1">Cell membrane</location>
        <topology evidence="1">Multi-pass membrane protein</topology>
    </subcellularLocation>
</comment>
<keyword evidence="11" id="KW-0807">Transducer</keyword>
<dbReference type="InterPro" id="IPR017979">
    <property type="entry name" value="GPCR_3_CS"/>
</dbReference>
<evidence type="ECO:0000256" key="10">
    <source>
        <dbReference type="ARBA" id="ARBA00023180"/>
    </source>
</evidence>
<dbReference type="Gene3D" id="2.10.50.30">
    <property type="entry name" value="GPCR, family 3, nine cysteines domain"/>
    <property type="match status" value="3"/>
</dbReference>
<dbReference type="InterPro" id="IPR038550">
    <property type="entry name" value="GPCR_3_9-Cys_sf"/>
</dbReference>
<feature type="transmembrane region" description="Helical" evidence="13">
    <location>
        <begin position="2108"/>
        <end position="2128"/>
    </location>
</feature>
<keyword evidence="8 13" id="KW-0472">Membrane</keyword>
<dbReference type="GO" id="GO:0005886">
    <property type="term" value="C:plasma membrane"/>
    <property type="evidence" value="ECO:0007669"/>
    <property type="project" value="UniProtKB-SubCell"/>
</dbReference>
<accession>A0A4U5V1A0</accession>
<feature type="transmembrane region" description="Helical" evidence="13">
    <location>
        <begin position="472"/>
        <end position="495"/>
    </location>
</feature>
<feature type="transmembrane region" description="Helical" evidence="13">
    <location>
        <begin position="2028"/>
        <end position="2047"/>
    </location>
</feature>
<evidence type="ECO:0000259" key="14">
    <source>
        <dbReference type="PROSITE" id="PS50259"/>
    </source>
</evidence>
<feature type="transmembrane region" description="Helical" evidence="13">
    <location>
        <begin position="1076"/>
        <end position="1100"/>
    </location>
</feature>
<feature type="transmembrane region" description="Helical" evidence="13">
    <location>
        <begin position="1147"/>
        <end position="1171"/>
    </location>
</feature>
<organism evidence="15 16">
    <name type="scientific">Collichthys lucidus</name>
    <name type="common">Big head croaker</name>
    <name type="synonym">Sciaena lucida</name>
    <dbReference type="NCBI Taxonomy" id="240159"/>
    <lineage>
        <taxon>Eukaryota</taxon>
        <taxon>Metazoa</taxon>
        <taxon>Chordata</taxon>
        <taxon>Craniata</taxon>
        <taxon>Vertebrata</taxon>
        <taxon>Euteleostomi</taxon>
        <taxon>Actinopterygii</taxon>
        <taxon>Neopterygii</taxon>
        <taxon>Teleostei</taxon>
        <taxon>Neoteleostei</taxon>
        <taxon>Acanthomorphata</taxon>
        <taxon>Eupercaria</taxon>
        <taxon>Sciaenidae</taxon>
        <taxon>Collichthys</taxon>
    </lineage>
</organism>
<keyword evidence="6 13" id="KW-1133">Transmembrane helix</keyword>
<dbReference type="InterPro" id="IPR004073">
    <property type="entry name" value="GPCR_3_vmron_rcpt_2"/>
</dbReference>
<evidence type="ECO:0000256" key="6">
    <source>
        <dbReference type="ARBA" id="ARBA00022989"/>
    </source>
</evidence>
<comment type="similarity">
    <text evidence="2">Belongs to the G-protein coupled receptor 3 family.</text>
</comment>
<feature type="transmembrane region" description="Helical" evidence="13">
    <location>
        <begin position="1984"/>
        <end position="2008"/>
    </location>
</feature>
<keyword evidence="10" id="KW-0325">Glycoprotein</keyword>
<protein>
    <submittedName>
        <fullName evidence="15">Extracellular calcium-sensing receptor</fullName>
    </submittedName>
</protein>
<dbReference type="PROSITE" id="PS00981">
    <property type="entry name" value="G_PROTEIN_RECEP_F3_3"/>
    <property type="match status" value="3"/>
</dbReference>
<evidence type="ECO:0000313" key="15">
    <source>
        <dbReference type="EMBL" id="TKS80911.1"/>
    </source>
</evidence>
<gene>
    <name evidence="15" type="ORF">D9C73_015015</name>
</gene>
<evidence type="ECO:0000256" key="13">
    <source>
        <dbReference type="SAM" id="Phobius"/>
    </source>
</evidence>
<feature type="transmembrane region" description="Helical" evidence="13">
    <location>
        <begin position="1115"/>
        <end position="1135"/>
    </location>
</feature>
<evidence type="ECO:0000256" key="8">
    <source>
        <dbReference type="ARBA" id="ARBA00023136"/>
    </source>
</evidence>
<dbReference type="Gene3D" id="3.40.50.2300">
    <property type="match status" value="5"/>
</dbReference>
<dbReference type="InterPro" id="IPR011500">
    <property type="entry name" value="GPCR_3_9-Cys_dom"/>
</dbReference>